<keyword evidence="1 4" id="KW-0560">Oxidoreductase</keyword>
<evidence type="ECO:0000313" key="5">
    <source>
        <dbReference type="Proteomes" id="UP000824192"/>
    </source>
</evidence>
<dbReference type="GO" id="GO:0004022">
    <property type="term" value="F:alcohol dehydrogenase (NAD+) activity"/>
    <property type="evidence" value="ECO:0007669"/>
    <property type="project" value="UniProtKB-EC"/>
</dbReference>
<dbReference type="PANTHER" id="PTHR11496:SF83">
    <property type="entry name" value="HYDROXYACID-OXOACID TRANSHYDROGENASE, MITOCHONDRIAL"/>
    <property type="match status" value="1"/>
</dbReference>
<accession>A0A9D1RUQ9</accession>
<organism evidence="4 5">
    <name type="scientific">Candidatus Flavonifractor merdipullorum</name>
    <dbReference type="NCBI Taxonomy" id="2838590"/>
    <lineage>
        <taxon>Bacteria</taxon>
        <taxon>Bacillati</taxon>
        <taxon>Bacillota</taxon>
        <taxon>Clostridia</taxon>
        <taxon>Eubacteriales</taxon>
        <taxon>Oscillospiraceae</taxon>
        <taxon>Flavonifractor</taxon>
    </lineage>
</organism>
<dbReference type="Pfam" id="PF25137">
    <property type="entry name" value="ADH_Fe_C"/>
    <property type="match status" value="1"/>
</dbReference>
<dbReference type="EMBL" id="DXGA01000084">
    <property type="protein sequence ID" value="HIW93668.1"/>
    <property type="molecule type" value="Genomic_DNA"/>
</dbReference>
<dbReference type="InterPro" id="IPR001670">
    <property type="entry name" value="ADH_Fe/GldA"/>
</dbReference>
<dbReference type="InterPro" id="IPR056798">
    <property type="entry name" value="ADH_Fe_C"/>
</dbReference>
<dbReference type="EC" id="1.1.1.1" evidence="4"/>
<dbReference type="InterPro" id="IPR018211">
    <property type="entry name" value="ADH_Fe_CS"/>
</dbReference>
<gene>
    <name evidence="4" type="ORF">H9868_03920</name>
</gene>
<feature type="domain" description="Fe-containing alcohol dehydrogenase-like C-terminal" evidence="3">
    <location>
        <begin position="169"/>
        <end position="357"/>
    </location>
</feature>
<evidence type="ECO:0000256" key="1">
    <source>
        <dbReference type="ARBA" id="ARBA00023002"/>
    </source>
</evidence>
<dbReference type="FunFam" id="3.40.50.1970:FF:000003">
    <property type="entry name" value="Alcohol dehydrogenase, iron-containing"/>
    <property type="match status" value="1"/>
</dbReference>
<dbReference type="Proteomes" id="UP000824192">
    <property type="component" value="Unassembled WGS sequence"/>
</dbReference>
<dbReference type="Gene3D" id="1.20.1090.10">
    <property type="entry name" value="Dehydroquinate synthase-like - alpha domain"/>
    <property type="match status" value="1"/>
</dbReference>
<dbReference type="Gene3D" id="3.40.50.1970">
    <property type="match status" value="1"/>
</dbReference>
<feature type="domain" description="Alcohol dehydrogenase iron-type/glycerol dehydrogenase GldA" evidence="2">
    <location>
        <begin position="9"/>
        <end position="157"/>
    </location>
</feature>
<evidence type="ECO:0000259" key="3">
    <source>
        <dbReference type="Pfam" id="PF25137"/>
    </source>
</evidence>
<evidence type="ECO:0000259" key="2">
    <source>
        <dbReference type="Pfam" id="PF00465"/>
    </source>
</evidence>
<reference evidence="4" key="1">
    <citation type="journal article" date="2021" name="PeerJ">
        <title>Extensive microbial diversity within the chicken gut microbiome revealed by metagenomics and culture.</title>
        <authorList>
            <person name="Gilroy R."/>
            <person name="Ravi A."/>
            <person name="Getino M."/>
            <person name="Pursley I."/>
            <person name="Horton D.L."/>
            <person name="Alikhan N.F."/>
            <person name="Baker D."/>
            <person name="Gharbi K."/>
            <person name="Hall N."/>
            <person name="Watson M."/>
            <person name="Adriaenssens E.M."/>
            <person name="Foster-Nyarko E."/>
            <person name="Jarju S."/>
            <person name="Secka A."/>
            <person name="Antonio M."/>
            <person name="Oren A."/>
            <person name="Chaudhuri R.R."/>
            <person name="La Ragione R."/>
            <person name="Hildebrand F."/>
            <person name="Pallen M.J."/>
        </authorList>
    </citation>
    <scope>NUCLEOTIDE SEQUENCE</scope>
    <source>
        <strain evidence="4">ChiGjej6B6-1540</strain>
    </source>
</reference>
<name>A0A9D1RUQ9_9FIRM</name>
<proteinExistence type="predicted"/>
<dbReference type="PANTHER" id="PTHR11496">
    <property type="entry name" value="ALCOHOL DEHYDROGENASE"/>
    <property type="match status" value="1"/>
</dbReference>
<dbReference type="SUPFAM" id="SSF56796">
    <property type="entry name" value="Dehydroquinate synthase-like"/>
    <property type="match status" value="1"/>
</dbReference>
<protein>
    <submittedName>
        <fullName evidence="4">Iron-containing alcohol dehydrogenase</fullName>
        <ecNumber evidence="4">1.1.1.1</ecNumber>
    </submittedName>
</protein>
<dbReference type="Pfam" id="PF00465">
    <property type="entry name" value="Fe-ADH"/>
    <property type="match status" value="1"/>
</dbReference>
<dbReference type="PROSITE" id="PS00913">
    <property type="entry name" value="ADH_IRON_1"/>
    <property type="match status" value="1"/>
</dbReference>
<dbReference type="AlphaFoldDB" id="A0A9D1RUQ9"/>
<dbReference type="FunFam" id="1.20.1090.10:FF:000001">
    <property type="entry name" value="Aldehyde-alcohol dehydrogenase"/>
    <property type="match status" value="1"/>
</dbReference>
<dbReference type="InterPro" id="IPR039697">
    <property type="entry name" value="Alcohol_dehydrogenase_Fe"/>
</dbReference>
<dbReference type="GO" id="GO:0046872">
    <property type="term" value="F:metal ion binding"/>
    <property type="evidence" value="ECO:0007669"/>
    <property type="project" value="InterPro"/>
</dbReference>
<reference evidence="4" key="2">
    <citation type="submission" date="2021-04" db="EMBL/GenBank/DDBJ databases">
        <authorList>
            <person name="Gilroy R."/>
        </authorList>
    </citation>
    <scope>NUCLEOTIDE SEQUENCE</scope>
    <source>
        <strain evidence="4">ChiGjej6B6-1540</strain>
    </source>
</reference>
<comment type="caution">
    <text evidence="4">The sequence shown here is derived from an EMBL/GenBank/DDBJ whole genome shotgun (WGS) entry which is preliminary data.</text>
</comment>
<sequence length="358" mass="37131">MQTFALKPTLFFGPDSLSALHALSGQRVLIVTDSFLASSPLAQRLKDALSGASECQWFDQVVPDPPLDVVAQGVAVLQSFQPQAIVAFGGGSPMDTAKGIRHFAPPELGSIPLWCVPTTAGTGSEVTSFAVLTDTAKGVKYPLVHDALRPDGAVLDPVLLAQAPPSVLADTGLDALTHAAEAYVAQNASLFTDALAAEAVSLLLRSIPGGVSGDLDQRGIMLNASCMAGMAFDRAGLGLCHALAHSLGGLLHVSHGRLNALLLPHVIRFNGQDGKTAAKYRALAKRCGLAESVRGLASGVSRLARTAGLPETLRACGKHPDNATLEKAVAGAMADPCFPSNPRTATAEELRALLEEIL</sequence>
<evidence type="ECO:0000313" key="4">
    <source>
        <dbReference type="EMBL" id="HIW93668.1"/>
    </source>
</evidence>